<gene>
    <name evidence="2" type="ordered locus">Bcep1808_6875</name>
</gene>
<keyword evidence="1" id="KW-0812">Transmembrane</keyword>
<dbReference type="EMBL" id="CP000617">
    <property type="protein sequence ID" value="ABO59762.1"/>
    <property type="molecule type" value="Genomic_DNA"/>
</dbReference>
<dbReference type="Proteomes" id="UP000002287">
    <property type="component" value="Plasmid pBVIE01"/>
</dbReference>
<protein>
    <submittedName>
        <fullName evidence="2">Uncharacterized protein</fullName>
    </submittedName>
</protein>
<keyword evidence="1" id="KW-0472">Membrane</keyword>
<accession>A4JU09</accession>
<keyword evidence="1" id="KW-1133">Transmembrane helix</keyword>
<name>A4JU09_BURVG</name>
<evidence type="ECO:0000313" key="2">
    <source>
        <dbReference type="EMBL" id="ABO59762.1"/>
    </source>
</evidence>
<dbReference type="AlphaFoldDB" id="A4JU09"/>
<organism evidence="2 3">
    <name type="scientific">Burkholderia vietnamiensis (strain G4 / LMG 22486)</name>
    <name type="common">Burkholderia cepacia (strain R1808)</name>
    <dbReference type="NCBI Taxonomy" id="269482"/>
    <lineage>
        <taxon>Bacteria</taxon>
        <taxon>Pseudomonadati</taxon>
        <taxon>Pseudomonadota</taxon>
        <taxon>Betaproteobacteria</taxon>
        <taxon>Burkholderiales</taxon>
        <taxon>Burkholderiaceae</taxon>
        <taxon>Burkholderia</taxon>
        <taxon>Burkholderia cepacia complex</taxon>
    </lineage>
</organism>
<dbReference type="KEGG" id="bvi:Bcep1808_6875"/>
<keyword evidence="2" id="KW-0614">Plasmid</keyword>
<feature type="transmembrane region" description="Helical" evidence="1">
    <location>
        <begin position="53"/>
        <end position="73"/>
    </location>
</feature>
<geneLocation type="plasmid" evidence="2 3">
    <name>pBVIE01</name>
</geneLocation>
<evidence type="ECO:0000313" key="3">
    <source>
        <dbReference type="Proteomes" id="UP000002287"/>
    </source>
</evidence>
<proteinExistence type="predicted"/>
<dbReference type="HOGENOM" id="CLU_2477358_0_0_4"/>
<reference evidence="2 3" key="1">
    <citation type="submission" date="2007-03" db="EMBL/GenBank/DDBJ databases">
        <title>Complete sequence of plasmid pBVIE01 of Burkholderia vietnamiensis G4.</title>
        <authorList>
            <consortium name="US DOE Joint Genome Institute"/>
            <person name="Copeland A."/>
            <person name="Lucas S."/>
            <person name="Lapidus A."/>
            <person name="Barry K."/>
            <person name="Detter J.C."/>
            <person name="Glavina del Rio T."/>
            <person name="Hammon N."/>
            <person name="Israni S."/>
            <person name="Dalin E."/>
            <person name="Tice H."/>
            <person name="Pitluck S."/>
            <person name="Chain P."/>
            <person name="Malfatti S."/>
            <person name="Shin M."/>
            <person name="Vergez L."/>
            <person name="Schmutz J."/>
            <person name="Larimer F."/>
            <person name="Land M."/>
            <person name="Hauser L."/>
            <person name="Kyrpides N."/>
            <person name="Tiedje J."/>
            <person name="Richardson P."/>
        </authorList>
    </citation>
    <scope>NUCLEOTIDE SEQUENCE [LARGE SCALE GENOMIC DNA]</scope>
    <source>
        <strain evidence="3">G4 / LMG 22486</strain>
        <plasmid evidence="2 3">pBVIE01</plasmid>
    </source>
</reference>
<feature type="transmembrane region" description="Helical" evidence="1">
    <location>
        <begin position="12"/>
        <end position="33"/>
    </location>
</feature>
<sequence>MFYDLSDREVTVLGCLSILLTCVGGLGLCGVVIGHGVQVAGLDTSGVVSEKAGAVGAFMGFALALAIGACAFMEGRKSDRRDASDAA</sequence>
<evidence type="ECO:0000256" key="1">
    <source>
        <dbReference type="SAM" id="Phobius"/>
    </source>
</evidence>